<accession>A0A1B9XX93</accession>
<keyword evidence="1" id="KW-0812">Transmembrane</keyword>
<dbReference type="AlphaFoldDB" id="A0A1B9XX93"/>
<dbReference type="STRING" id="447689.BA195_12575"/>
<keyword evidence="3" id="KW-1185">Reference proteome</keyword>
<evidence type="ECO:0000313" key="3">
    <source>
        <dbReference type="Proteomes" id="UP000093186"/>
    </source>
</evidence>
<evidence type="ECO:0000256" key="1">
    <source>
        <dbReference type="SAM" id="Phobius"/>
    </source>
</evidence>
<keyword evidence="1" id="KW-0472">Membrane</keyword>
<proteinExistence type="predicted"/>
<dbReference type="PANTHER" id="PTHR34387">
    <property type="entry name" value="SLR1258 PROTEIN"/>
    <property type="match status" value="1"/>
</dbReference>
<name>A0A1B9XX93_9FLAO</name>
<dbReference type="Pfam" id="PF04402">
    <property type="entry name" value="SIMPL"/>
    <property type="match status" value="1"/>
</dbReference>
<sequence length="235" mass="26443">MKNLNLAKTSLLAMALVFAGYFIGNSHWKALKNNRKVTVKGLAKKEVNANLAVWPMVITLTNNSLGDLKTNLDNQKKAVENFFLSKGFSDNEIAIENTNITDAQADLYGNNRQKNFRYLAKTEVTLRTSDLKKIKEAQKEVINLVAKGVIINSKNTWRPIEFIFTDLNTIKPQMIEEATKKAKEVAEKFAKDSNSSVGKIKNAQQGLFTINDRDVNTPDIKIVRVVTTVTYFLKD</sequence>
<evidence type="ECO:0008006" key="4">
    <source>
        <dbReference type="Google" id="ProtNLM"/>
    </source>
</evidence>
<dbReference type="InterPro" id="IPR016907">
    <property type="entry name" value="UCP029033"/>
</dbReference>
<dbReference type="GO" id="GO:0006974">
    <property type="term" value="P:DNA damage response"/>
    <property type="evidence" value="ECO:0007669"/>
    <property type="project" value="TreeGrafter"/>
</dbReference>
<dbReference type="Gene3D" id="3.30.70.2970">
    <property type="entry name" value="Protein of unknown function (DUF541), domain 2"/>
    <property type="match status" value="1"/>
</dbReference>
<evidence type="ECO:0000313" key="2">
    <source>
        <dbReference type="EMBL" id="OCK42041.1"/>
    </source>
</evidence>
<gene>
    <name evidence="2" type="ORF">BA195_12575</name>
</gene>
<dbReference type="EMBL" id="MAKX01000035">
    <property type="protein sequence ID" value="OCK42041.1"/>
    <property type="molecule type" value="Genomic_DNA"/>
</dbReference>
<dbReference type="RefSeq" id="WP_068706097.1">
    <property type="nucleotide sequence ID" value="NZ_MAKX01000035.1"/>
</dbReference>
<organism evidence="2 3">
    <name type="scientific">Tenacibaculum soleae</name>
    <dbReference type="NCBI Taxonomy" id="447689"/>
    <lineage>
        <taxon>Bacteria</taxon>
        <taxon>Pseudomonadati</taxon>
        <taxon>Bacteroidota</taxon>
        <taxon>Flavobacteriia</taxon>
        <taxon>Flavobacteriales</taxon>
        <taxon>Flavobacteriaceae</taxon>
        <taxon>Tenacibaculum</taxon>
    </lineage>
</organism>
<dbReference type="Proteomes" id="UP000093186">
    <property type="component" value="Unassembled WGS sequence"/>
</dbReference>
<protein>
    <recommendedName>
        <fullName evidence="4">SIMPL domain-containing protein</fullName>
    </recommendedName>
</protein>
<dbReference type="InterPro" id="IPR007497">
    <property type="entry name" value="SIMPL/DUF541"/>
</dbReference>
<dbReference type="InterPro" id="IPR052022">
    <property type="entry name" value="26kDa_periplasmic_antigen"/>
</dbReference>
<dbReference type="OrthoDB" id="9806540at2"/>
<dbReference type="PANTHER" id="PTHR34387:SF2">
    <property type="entry name" value="SLR1258 PROTEIN"/>
    <property type="match status" value="1"/>
</dbReference>
<reference evidence="2 3" key="1">
    <citation type="submission" date="2016-06" db="EMBL/GenBank/DDBJ databases">
        <title>Draft Genome Sequence of Tenacibaculum soleae UCD-KL19.</title>
        <authorList>
            <person name="Eisen J.A."/>
            <person name="Coil D.A."/>
            <person name="Lujan K.M."/>
        </authorList>
    </citation>
    <scope>NUCLEOTIDE SEQUENCE [LARGE SCALE GENOMIC DNA]</scope>
    <source>
        <strain evidence="2 3">UCD-KL19</strain>
    </source>
</reference>
<comment type="caution">
    <text evidence="2">The sequence shown here is derived from an EMBL/GenBank/DDBJ whole genome shotgun (WGS) entry which is preliminary data.</text>
</comment>
<dbReference type="PIRSF" id="PIRSF029033">
    <property type="entry name" value="UCP029033"/>
    <property type="match status" value="1"/>
</dbReference>
<keyword evidence="1" id="KW-1133">Transmembrane helix</keyword>
<feature type="transmembrane region" description="Helical" evidence="1">
    <location>
        <begin position="6"/>
        <end position="24"/>
    </location>
</feature>
<dbReference type="Gene3D" id="3.30.110.170">
    <property type="entry name" value="Protein of unknown function (DUF541), domain 1"/>
    <property type="match status" value="1"/>
</dbReference>